<proteinExistence type="inferred from homology"/>
<reference evidence="5" key="1">
    <citation type="submission" date="2017-04" db="EMBL/GenBank/DDBJ databases">
        <authorList>
            <person name="Varghese N."/>
            <person name="Submissions S."/>
        </authorList>
    </citation>
    <scope>NUCLEOTIDE SEQUENCE [LARGE SCALE GENOMIC DNA]</scope>
    <source>
        <strain evidence="5">DSM 4125</strain>
    </source>
</reference>
<dbReference type="PANTHER" id="PTHR43798">
    <property type="entry name" value="MONOACYLGLYCEROL LIPASE"/>
    <property type="match status" value="1"/>
</dbReference>
<dbReference type="AlphaFoldDB" id="A0A1X7LDI4"/>
<evidence type="ECO:0000259" key="3">
    <source>
        <dbReference type="Pfam" id="PF00561"/>
    </source>
</evidence>
<dbReference type="OrthoDB" id="9796770at2"/>
<dbReference type="InterPro" id="IPR050266">
    <property type="entry name" value="AB_hydrolase_sf"/>
</dbReference>
<feature type="domain" description="AB hydrolase-1" evidence="3">
    <location>
        <begin position="42"/>
        <end position="283"/>
    </location>
</feature>
<evidence type="ECO:0000313" key="5">
    <source>
        <dbReference type="Proteomes" id="UP000193804"/>
    </source>
</evidence>
<accession>A0A1X7LDI4</accession>
<keyword evidence="5" id="KW-1185">Reference proteome</keyword>
<gene>
    <name evidence="4" type="ORF">SAMN05661096_03841</name>
</gene>
<evidence type="ECO:0000256" key="1">
    <source>
        <dbReference type="ARBA" id="ARBA00010088"/>
    </source>
</evidence>
<dbReference type="InterPro" id="IPR002410">
    <property type="entry name" value="Peptidase_S33"/>
</dbReference>
<dbReference type="PRINTS" id="PR00793">
    <property type="entry name" value="PROAMNOPTASE"/>
</dbReference>
<dbReference type="Pfam" id="PF00561">
    <property type="entry name" value="Abhydrolase_1"/>
    <property type="match status" value="1"/>
</dbReference>
<dbReference type="STRING" id="1028.SAMN05661096_03841"/>
<protein>
    <submittedName>
        <fullName evidence="4">Proline iminopeptidase</fullName>
    </submittedName>
</protein>
<dbReference type="RefSeq" id="WP_085518962.1">
    <property type="nucleotide sequence ID" value="NZ_FXAW01000010.1"/>
</dbReference>
<sequence length="301" mass="33488">MKSIVISIIACFLSSTLSAQKEYYLSQGENTIHLTTFGAGDPLLIINGGPGMSSEGFRTLADKLSNNHLAIIYDQRATGESTIPDVNTNTITMDAMIEDIEFIREHFKFDRWIVMGHSFGGMLASYYAANHSQRVKGMILSSSGGINMDAFSSINITGKLSSKQRDSLNYWSNQIAAGDTSYHALYQRGKYLAPAYLYNQAHVPVVAERLTQGNLSLNRLVFQDLYRINFDCSEGLKNIKVPVLIIQGKDDIINLSTAEAAKEVLPHAKIVLLPNCGHYGWLDQPRQYFEAIEKFFELIGT</sequence>
<evidence type="ECO:0000256" key="2">
    <source>
        <dbReference type="ARBA" id="ARBA00022801"/>
    </source>
</evidence>
<comment type="similarity">
    <text evidence="1">Belongs to the peptidase S33 family.</text>
</comment>
<keyword evidence="2" id="KW-0378">Hydrolase</keyword>
<evidence type="ECO:0000313" key="4">
    <source>
        <dbReference type="EMBL" id="SMG51911.1"/>
    </source>
</evidence>
<dbReference type="Gene3D" id="3.40.50.1820">
    <property type="entry name" value="alpha/beta hydrolase"/>
    <property type="match status" value="1"/>
</dbReference>
<dbReference type="GO" id="GO:0008233">
    <property type="term" value="F:peptidase activity"/>
    <property type="evidence" value="ECO:0007669"/>
    <property type="project" value="InterPro"/>
</dbReference>
<dbReference type="Proteomes" id="UP000193804">
    <property type="component" value="Unassembled WGS sequence"/>
</dbReference>
<name>A0A1X7LDI4_9BACT</name>
<organism evidence="4 5">
    <name type="scientific">Marivirga sericea</name>
    <dbReference type="NCBI Taxonomy" id="1028"/>
    <lineage>
        <taxon>Bacteria</taxon>
        <taxon>Pseudomonadati</taxon>
        <taxon>Bacteroidota</taxon>
        <taxon>Cytophagia</taxon>
        <taxon>Cytophagales</taxon>
        <taxon>Marivirgaceae</taxon>
        <taxon>Marivirga</taxon>
    </lineage>
</organism>
<dbReference type="InterPro" id="IPR000073">
    <property type="entry name" value="AB_hydrolase_1"/>
</dbReference>
<dbReference type="InterPro" id="IPR029058">
    <property type="entry name" value="AB_hydrolase_fold"/>
</dbReference>
<dbReference type="SUPFAM" id="SSF53474">
    <property type="entry name" value="alpha/beta-Hydrolases"/>
    <property type="match status" value="1"/>
</dbReference>
<dbReference type="EMBL" id="FXAW01000010">
    <property type="protein sequence ID" value="SMG51911.1"/>
    <property type="molecule type" value="Genomic_DNA"/>
</dbReference>
<dbReference type="GO" id="GO:0006508">
    <property type="term" value="P:proteolysis"/>
    <property type="evidence" value="ECO:0007669"/>
    <property type="project" value="InterPro"/>
</dbReference>